<dbReference type="InterPro" id="IPR000845">
    <property type="entry name" value="Nucleoside_phosphorylase_d"/>
</dbReference>
<dbReference type="GO" id="GO:0008782">
    <property type="term" value="F:adenosylhomocysteine nucleosidase activity"/>
    <property type="evidence" value="ECO:0007669"/>
    <property type="project" value="TreeGrafter"/>
</dbReference>
<evidence type="ECO:0000259" key="1">
    <source>
        <dbReference type="Pfam" id="PF01048"/>
    </source>
</evidence>
<reference evidence="2 3" key="1">
    <citation type="submission" date="2016-10" db="EMBL/GenBank/DDBJ databases">
        <authorList>
            <person name="de Groot N.N."/>
        </authorList>
    </citation>
    <scope>NUCLEOTIDE SEQUENCE [LARGE SCALE GENOMIC DNA]</scope>
    <source>
        <strain evidence="2 3">CGMCC 1.9159</strain>
    </source>
</reference>
<dbReference type="AlphaFoldDB" id="A0A1G9HQ57"/>
<dbReference type="PANTHER" id="PTHR46832">
    <property type="entry name" value="5'-METHYLTHIOADENOSINE/S-ADENOSYLHOMOCYSTEINE NUCLEOSIDASE"/>
    <property type="match status" value="1"/>
</dbReference>
<dbReference type="InterPro" id="IPR035994">
    <property type="entry name" value="Nucleoside_phosphorylase_sf"/>
</dbReference>
<dbReference type="RefSeq" id="WP_093248557.1">
    <property type="nucleotide sequence ID" value="NZ_FNGP01000001.1"/>
</dbReference>
<sequence length="178" mass="18653">MSDLIVVAAHQEAAHLPEDVRLVLTGVGMVQAAVATTRAICEHRPTRVVNLGTAGTLDPSLRGIQRPSAVINRDLNADALRAAGLTPDERIELGGDGPVLGTGDSFVVGGPERDGLAARCQLVDMEGFAIAHACRMLGVELVMVKHVSDGADEGALEWRDIVDASARALAVAYAELRT</sequence>
<dbReference type="Proteomes" id="UP000199475">
    <property type="component" value="Unassembled WGS sequence"/>
</dbReference>
<keyword evidence="3" id="KW-1185">Reference proteome</keyword>
<dbReference type="EMBL" id="FNGP01000001">
    <property type="protein sequence ID" value="SDL14854.1"/>
    <property type="molecule type" value="Genomic_DNA"/>
</dbReference>
<dbReference type="GO" id="GO:0019284">
    <property type="term" value="P:L-methionine salvage from S-adenosylmethionine"/>
    <property type="evidence" value="ECO:0007669"/>
    <property type="project" value="TreeGrafter"/>
</dbReference>
<dbReference type="Gene3D" id="3.40.50.1580">
    <property type="entry name" value="Nucleoside phosphorylase domain"/>
    <property type="match status" value="1"/>
</dbReference>
<dbReference type="GO" id="GO:0005829">
    <property type="term" value="C:cytosol"/>
    <property type="evidence" value="ECO:0007669"/>
    <property type="project" value="TreeGrafter"/>
</dbReference>
<evidence type="ECO:0000313" key="2">
    <source>
        <dbReference type="EMBL" id="SDL14854.1"/>
    </source>
</evidence>
<feature type="domain" description="Nucleoside phosphorylase" evidence="1">
    <location>
        <begin position="101"/>
        <end position="166"/>
    </location>
</feature>
<proteinExistence type="predicted"/>
<evidence type="ECO:0000313" key="3">
    <source>
        <dbReference type="Proteomes" id="UP000199475"/>
    </source>
</evidence>
<dbReference type="GO" id="GO:0008930">
    <property type="term" value="F:methylthioadenosine nucleosidase activity"/>
    <property type="evidence" value="ECO:0007669"/>
    <property type="project" value="TreeGrafter"/>
</dbReference>
<dbReference type="NCBIfam" id="NF004168">
    <property type="entry name" value="PRK05634.1"/>
    <property type="match status" value="1"/>
</dbReference>
<feature type="domain" description="Nucleoside phosphorylase" evidence="1">
    <location>
        <begin position="19"/>
        <end position="62"/>
    </location>
</feature>
<name>A0A1G9HQ57_9ACTN</name>
<accession>A0A1G9HQ57</accession>
<dbReference type="OrthoDB" id="3852236at2"/>
<gene>
    <name evidence="2" type="ORF">SAMN04488242_0446</name>
</gene>
<organism evidence="2 3">
    <name type="scientific">Tessaracoccus oleiagri</name>
    <dbReference type="NCBI Taxonomy" id="686624"/>
    <lineage>
        <taxon>Bacteria</taxon>
        <taxon>Bacillati</taxon>
        <taxon>Actinomycetota</taxon>
        <taxon>Actinomycetes</taxon>
        <taxon>Propionibacteriales</taxon>
        <taxon>Propionibacteriaceae</taxon>
        <taxon>Tessaracoccus</taxon>
    </lineage>
</organism>
<dbReference type="STRING" id="686624.SAMN04488242_0446"/>
<dbReference type="Pfam" id="PF01048">
    <property type="entry name" value="PNP_UDP_1"/>
    <property type="match status" value="2"/>
</dbReference>
<dbReference type="PANTHER" id="PTHR46832:SF1">
    <property type="entry name" value="5'-METHYLTHIOADENOSINE_S-ADENOSYLHOMOCYSTEINE NUCLEOSIDASE"/>
    <property type="match status" value="1"/>
</dbReference>
<dbReference type="GO" id="GO:0009116">
    <property type="term" value="P:nucleoside metabolic process"/>
    <property type="evidence" value="ECO:0007669"/>
    <property type="project" value="InterPro"/>
</dbReference>
<protein>
    <submittedName>
        <fullName evidence="2">Adenosylhomocysteine nucleosidase</fullName>
    </submittedName>
</protein>
<dbReference type="SUPFAM" id="SSF53167">
    <property type="entry name" value="Purine and uridine phosphorylases"/>
    <property type="match status" value="1"/>
</dbReference>